<dbReference type="InterPro" id="IPR029071">
    <property type="entry name" value="Ubiquitin-like_domsf"/>
</dbReference>
<sequence>MSRSNNSSNNKRKPAPLRIIIRDATDGTRHTLSAEEGLTLESTLTDVTSRLSSSSSRLSSGATLVCLRKTAYYDDWGSTTLREMLEGDDGRAGVLLTLHVGGGIASAGKTAVERAARSLNIKTEPMDVSTDSQRQHAARGQSPNNAGDTIDTTIEPSSTVSPVEAWSAVLRSNFDSASKPCLLTLLKIIDNLLSKPNDIKVRSIRCANVNFQQKVGSCRGALEFLYSLGFVPKFPLLMGGSAREPESLELTKEKESRDVLLQGREVLIESAKRDFGIQDDELPALPKVSAVDSVSSASTTTSSTGSTRNSNPTSGFDIYKGHSINIQAQQMATIAEFRSKKKNLERIMQASAVEMDRCLVAYLPGRGPSGIAAGVTAETSVESKGDSSLVAARMKRMEEERKKREEGGFTTKAMRDLERMKKAKVYSHAQIRINFPDGTHLHGKFLPSETISTVRAIIRSSFSTHCQSDFDLYVAPPRRLLNDSKTLEEEELVPAAKIHVSWKSSLGNNLAAGAFLKSELFRVADIVESSFPEAKPIVPEKNAPLSVSSSNVGNDEGPSKEEVLMARMMGKGLFGAKTSKGPSGGGGDLGDKKGKPKWFK</sequence>
<dbReference type="AlphaFoldDB" id="A0ABD3PN51"/>
<feature type="region of interest" description="Disordered" evidence="1">
    <location>
        <begin position="574"/>
        <end position="600"/>
    </location>
</feature>
<dbReference type="PANTHER" id="PTHR46467:SF1">
    <property type="entry name" value="TETHER CONTAINING UBX DOMAIN FOR GLUT4"/>
    <property type="match status" value="1"/>
</dbReference>
<dbReference type="Proteomes" id="UP001516023">
    <property type="component" value="Unassembled WGS sequence"/>
</dbReference>
<evidence type="ECO:0000259" key="2">
    <source>
        <dbReference type="PROSITE" id="PS50033"/>
    </source>
</evidence>
<accession>A0ABD3PN51</accession>
<proteinExistence type="predicted"/>
<dbReference type="CDD" id="cd16118">
    <property type="entry name" value="UBX2_UBXN9"/>
    <property type="match status" value="1"/>
</dbReference>
<evidence type="ECO:0000313" key="4">
    <source>
        <dbReference type="Proteomes" id="UP001516023"/>
    </source>
</evidence>
<feature type="domain" description="UBX" evidence="2">
    <location>
        <begin position="424"/>
        <end position="500"/>
    </location>
</feature>
<dbReference type="CDD" id="cd09212">
    <property type="entry name" value="PUB"/>
    <property type="match status" value="1"/>
</dbReference>
<dbReference type="InterPro" id="IPR018997">
    <property type="entry name" value="PUB_domain"/>
</dbReference>
<dbReference type="InterPro" id="IPR036339">
    <property type="entry name" value="PUB-like_dom_sf"/>
</dbReference>
<feature type="region of interest" description="Disordered" evidence="1">
    <location>
        <begin position="293"/>
        <end position="315"/>
    </location>
</feature>
<dbReference type="Pfam" id="PF09409">
    <property type="entry name" value="PUB"/>
    <property type="match status" value="1"/>
</dbReference>
<dbReference type="SMART" id="SM00166">
    <property type="entry name" value="UBX"/>
    <property type="match status" value="1"/>
</dbReference>
<dbReference type="SUPFAM" id="SSF143503">
    <property type="entry name" value="PUG domain-like"/>
    <property type="match status" value="1"/>
</dbReference>
<dbReference type="SUPFAM" id="SSF54236">
    <property type="entry name" value="Ubiquitin-like"/>
    <property type="match status" value="1"/>
</dbReference>
<dbReference type="SMART" id="SM00580">
    <property type="entry name" value="PUG"/>
    <property type="match status" value="1"/>
</dbReference>
<comment type="caution">
    <text evidence="3">The sequence shown here is derived from an EMBL/GenBank/DDBJ whole genome shotgun (WGS) entry which is preliminary data.</text>
</comment>
<dbReference type="InterPro" id="IPR001012">
    <property type="entry name" value="UBX_dom"/>
</dbReference>
<evidence type="ECO:0000313" key="3">
    <source>
        <dbReference type="EMBL" id="KAL3789410.1"/>
    </source>
</evidence>
<keyword evidence="4" id="KW-1185">Reference proteome</keyword>
<protein>
    <recommendedName>
        <fullName evidence="2">UBX domain-containing protein</fullName>
    </recommendedName>
</protein>
<dbReference type="Gene3D" id="1.20.58.2190">
    <property type="match status" value="1"/>
</dbReference>
<evidence type="ECO:0000256" key="1">
    <source>
        <dbReference type="SAM" id="MobiDB-lite"/>
    </source>
</evidence>
<reference evidence="3 4" key="1">
    <citation type="journal article" date="2020" name="G3 (Bethesda)">
        <title>Improved Reference Genome for Cyclotella cryptica CCMP332, a Model for Cell Wall Morphogenesis, Salinity Adaptation, and Lipid Production in Diatoms (Bacillariophyta).</title>
        <authorList>
            <person name="Roberts W.R."/>
            <person name="Downey K.M."/>
            <person name="Ruck E.C."/>
            <person name="Traller J.C."/>
            <person name="Alverson A.J."/>
        </authorList>
    </citation>
    <scope>NUCLEOTIDE SEQUENCE [LARGE SCALE GENOMIC DNA]</scope>
    <source>
        <strain evidence="3 4">CCMP332</strain>
    </source>
</reference>
<gene>
    <name evidence="3" type="ORF">HJC23_001958</name>
</gene>
<dbReference type="PANTHER" id="PTHR46467">
    <property type="entry name" value="TETHER CONTAINING UBX DOMAIN FOR GLUT4"/>
    <property type="match status" value="1"/>
</dbReference>
<feature type="region of interest" description="Disordered" evidence="1">
    <location>
        <begin position="125"/>
        <end position="156"/>
    </location>
</feature>
<organism evidence="3 4">
    <name type="scientific">Cyclotella cryptica</name>
    <dbReference type="NCBI Taxonomy" id="29204"/>
    <lineage>
        <taxon>Eukaryota</taxon>
        <taxon>Sar</taxon>
        <taxon>Stramenopiles</taxon>
        <taxon>Ochrophyta</taxon>
        <taxon>Bacillariophyta</taxon>
        <taxon>Coscinodiscophyceae</taxon>
        <taxon>Thalassiosirophycidae</taxon>
        <taxon>Stephanodiscales</taxon>
        <taxon>Stephanodiscaceae</taxon>
        <taxon>Cyclotella</taxon>
    </lineage>
</organism>
<dbReference type="Pfam" id="PF00789">
    <property type="entry name" value="UBX"/>
    <property type="match status" value="1"/>
</dbReference>
<dbReference type="EMBL" id="JABMIG020000141">
    <property type="protein sequence ID" value="KAL3789410.1"/>
    <property type="molecule type" value="Genomic_DNA"/>
</dbReference>
<dbReference type="PROSITE" id="PS50033">
    <property type="entry name" value="UBX"/>
    <property type="match status" value="1"/>
</dbReference>
<dbReference type="Gene3D" id="3.10.20.90">
    <property type="entry name" value="Phosphatidylinositol 3-kinase Catalytic Subunit, Chain A, domain 1"/>
    <property type="match status" value="1"/>
</dbReference>
<feature type="compositionally biased region" description="Polar residues" evidence="1">
    <location>
        <begin position="141"/>
        <end position="156"/>
    </location>
</feature>
<name>A0ABD3PN51_9STRA</name>